<gene>
    <name evidence="2" type="ORF">SODALDRAFT_354502</name>
</gene>
<dbReference type="GeneID" id="39582212"/>
<evidence type="ECO:0000256" key="1">
    <source>
        <dbReference type="SAM" id="MobiDB-lite"/>
    </source>
</evidence>
<organism evidence="2 3">
    <name type="scientific">Sodiomyces alkalinus (strain CBS 110278 / VKM F-3762 / F11)</name>
    <name type="common">Alkaliphilic filamentous fungus</name>
    <dbReference type="NCBI Taxonomy" id="1314773"/>
    <lineage>
        <taxon>Eukaryota</taxon>
        <taxon>Fungi</taxon>
        <taxon>Dikarya</taxon>
        <taxon>Ascomycota</taxon>
        <taxon>Pezizomycotina</taxon>
        <taxon>Sordariomycetes</taxon>
        <taxon>Hypocreomycetidae</taxon>
        <taxon>Glomerellales</taxon>
        <taxon>Plectosphaerellaceae</taxon>
        <taxon>Sodiomyces</taxon>
    </lineage>
</organism>
<dbReference type="RefSeq" id="XP_028470170.1">
    <property type="nucleotide sequence ID" value="XM_028613734.1"/>
</dbReference>
<proteinExistence type="predicted"/>
<name>A0A3N2Q6H2_SODAK</name>
<reference evidence="2 3" key="1">
    <citation type="journal article" date="2018" name="Mol. Ecol.">
        <title>The obligate alkalophilic soda-lake fungus Sodiomyces alkalinus has shifted to a protein diet.</title>
        <authorList>
            <person name="Grum-Grzhimaylo A.A."/>
            <person name="Falkoski D.L."/>
            <person name="van den Heuvel J."/>
            <person name="Valero-Jimenez C.A."/>
            <person name="Min B."/>
            <person name="Choi I.G."/>
            <person name="Lipzen A."/>
            <person name="Daum C.G."/>
            <person name="Aanen D.K."/>
            <person name="Tsang A."/>
            <person name="Henrissat B."/>
            <person name="Bilanenko E.N."/>
            <person name="de Vries R.P."/>
            <person name="van Kan J.A.L."/>
            <person name="Grigoriev I.V."/>
            <person name="Debets A.J.M."/>
        </authorList>
    </citation>
    <scope>NUCLEOTIDE SEQUENCE [LARGE SCALE GENOMIC DNA]</scope>
    <source>
        <strain evidence="2 3">F11</strain>
    </source>
</reference>
<feature type="compositionally biased region" description="Basic and acidic residues" evidence="1">
    <location>
        <begin position="1"/>
        <end position="10"/>
    </location>
</feature>
<dbReference type="EMBL" id="ML119051">
    <property type="protein sequence ID" value="ROT42364.1"/>
    <property type="molecule type" value="Genomic_DNA"/>
</dbReference>
<protein>
    <submittedName>
        <fullName evidence="2">Uncharacterized protein</fullName>
    </submittedName>
</protein>
<evidence type="ECO:0000313" key="3">
    <source>
        <dbReference type="Proteomes" id="UP000272025"/>
    </source>
</evidence>
<dbReference type="AlphaFoldDB" id="A0A3N2Q6H2"/>
<sequence length="250" mass="27260">MTTLPHRSERAPYFTIPFGSPDQRDSTEIRPLTVSLPAQRARKYTYLTQQGLDVASVDRDAILGAVHRETDRRATMSHCNASQTYAVTSLVGAERSVFNLRPPAGPAEDLRPLNGFIAYLPITRNKGLVLASYQIGRLHPNPSSQASSIKTRQSGCACENRESMGASTCTSSALSNDSQYEWAMRFSSASNLSSLLTTATSNKIAYSIRRTPHALDLFKPGAKRTNLKAILPDTPEIVAIKSLGLSLYVA</sequence>
<keyword evidence="3" id="KW-1185">Reference proteome</keyword>
<evidence type="ECO:0000313" key="2">
    <source>
        <dbReference type="EMBL" id="ROT42364.1"/>
    </source>
</evidence>
<feature type="region of interest" description="Disordered" evidence="1">
    <location>
        <begin position="1"/>
        <end position="26"/>
    </location>
</feature>
<accession>A0A3N2Q6H2</accession>
<dbReference type="Proteomes" id="UP000272025">
    <property type="component" value="Unassembled WGS sequence"/>
</dbReference>